<evidence type="ECO:0000313" key="1">
    <source>
        <dbReference type="EMBL" id="CAL1674037.1"/>
    </source>
</evidence>
<accession>A0AAV2N2Q2</accession>
<dbReference type="AlphaFoldDB" id="A0AAV2N2Q2"/>
<reference evidence="1 2" key="1">
    <citation type="submission" date="2024-04" db="EMBL/GenBank/DDBJ databases">
        <authorList>
            <consortium name="Molecular Ecology Group"/>
        </authorList>
    </citation>
    <scope>NUCLEOTIDE SEQUENCE [LARGE SCALE GENOMIC DNA]</scope>
</reference>
<dbReference type="Proteomes" id="UP001497644">
    <property type="component" value="Chromosome 1"/>
</dbReference>
<organism evidence="1 2">
    <name type="scientific">Lasius platythorax</name>
    <dbReference type="NCBI Taxonomy" id="488582"/>
    <lineage>
        <taxon>Eukaryota</taxon>
        <taxon>Metazoa</taxon>
        <taxon>Ecdysozoa</taxon>
        <taxon>Arthropoda</taxon>
        <taxon>Hexapoda</taxon>
        <taxon>Insecta</taxon>
        <taxon>Pterygota</taxon>
        <taxon>Neoptera</taxon>
        <taxon>Endopterygota</taxon>
        <taxon>Hymenoptera</taxon>
        <taxon>Apocrita</taxon>
        <taxon>Aculeata</taxon>
        <taxon>Formicoidea</taxon>
        <taxon>Formicidae</taxon>
        <taxon>Formicinae</taxon>
        <taxon>Lasius</taxon>
        <taxon>Lasius</taxon>
    </lineage>
</organism>
<sequence length="70" mass="8261">MERSIPALMAYNLCITERRDHRQDTPYEKVREIVNKLSPQPDPADRLLAELRSTVDDLHRETAQLHVRHD</sequence>
<keyword evidence="2" id="KW-1185">Reference proteome</keyword>
<proteinExistence type="predicted"/>
<gene>
    <name evidence="1" type="ORF">LPLAT_LOCUS807</name>
</gene>
<name>A0AAV2N2Q2_9HYME</name>
<evidence type="ECO:0000313" key="2">
    <source>
        <dbReference type="Proteomes" id="UP001497644"/>
    </source>
</evidence>
<dbReference type="EMBL" id="OZ034824">
    <property type="protein sequence ID" value="CAL1674037.1"/>
    <property type="molecule type" value="Genomic_DNA"/>
</dbReference>
<protein>
    <submittedName>
        <fullName evidence="1">Uncharacterized protein</fullName>
    </submittedName>
</protein>